<dbReference type="OrthoDB" id="964913at2"/>
<sequence precursor="true">MKNILTATVTAAICTLTLTTAGSSAPAKNDYRTEQVRFAANSSSAVIKGRLKGNDYIDYRLVAKAGQTLDITLKTTNPQNYFNVNPPESDLSMFIGSSSGNSFRSMIPADGSYTVSLYLMRPAARRNESASYTLQIGVTGKPLAPLSEKVDALIPGTPFHASATITCRHPFDPKVLACEAFVIRRGTDGTATIEARFADGMKRRILFVKGKPVASDAPDPLKSIKKGDLNIVSLDSDERYEIPDALLTGG</sequence>
<accession>B3EI02</accession>
<dbReference type="AlphaFoldDB" id="B3EI02"/>
<dbReference type="HOGENOM" id="CLU_090602_0_0_10"/>
<name>B3EI02_CHLL2</name>
<gene>
    <name evidence="1" type="ordered locus">Clim_2388</name>
</gene>
<proteinExistence type="predicted"/>
<evidence type="ECO:0008006" key="3">
    <source>
        <dbReference type="Google" id="ProtNLM"/>
    </source>
</evidence>
<dbReference type="STRING" id="290315.Clim_2388"/>
<reference evidence="1 2" key="1">
    <citation type="submission" date="2008-05" db="EMBL/GenBank/DDBJ databases">
        <title>Complete sequence of Chlorobium limicola DSM 245.</title>
        <authorList>
            <consortium name="US DOE Joint Genome Institute"/>
            <person name="Lucas S."/>
            <person name="Copeland A."/>
            <person name="Lapidus A."/>
            <person name="Glavina del Rio T."/>
            <person name="Dalin E."/>
            <person name="Tice H."/>
            <person name="Bruce D."/>
            <person name="Goodwin L."/>
            <person name="Pitluck S."/>
            <person name="Schmutz J."/>
            <person name="Larimer F."/>
            <person name="Land M."/>
            <person name="Hauser L."/>
            <person name="Kyrpides N."/>
            <person name="Ovchinnikova G."/>
            <person name="Zhao F."/>
            <person name="Li T."/>
            <person name="Liu Z."/>
            <person name="Overmann J."/>
            <person name="Bryant D.A."/>
            <person name="Richardson P."/>
        </authorList>
    </citation>
    <scope>NUCLEOTIDE SEQUENCE [LARGE SCALE GENOMIC DNA]</scope>
    <source>
        <strain evidence="2">DSM 245 / NBRC 103803 / 6330</strain>
    </source>
</reference>
<dbReference type="eggNOG" id="ENOG5032YRB">
    <property type="taxonomic scope" value="Bacteria"/>
</dbReference>
<dbReference type="KEGG" id="cli:Clim_2388"/>
<protein>
    <recommendedName>
        <fullName evidence="3">Peptidase domain protein</fullName>
    </recommendedName>
</protein>
<evidence type="ECO:0000313" key="1">
    <source>
        <dbReference type="EMBL" id="ACD91411.1"/>
    </source>
</evidence>
<dbReference type="Gene3D" id="2.60.120.380">
    <property type="match status" value="1"/>
</dbReference>
<organism evidence="1 2">
    <name type="scientific">Chlorobium limicola (strain DSM 245 / NBRC 103803 / 6330)</name>
    <dbReference type="NCBI Taxonomy" id="290315"/>
    <lineage>
        <taxon>Bacteria</taxon>
        <taxon>Pseudomonadati</taxon>
        <taxon>Chlorobiota</taxon>
        <taxon>Chlorobiia</taxon>
        <taxon>Chlorobiales</taxon>
        <taxon>Chlorobiaceae</taxon>
        <taxon>Chlorobium/Pelodictyon group</taxon>
        <taxon>Chlorobium</taxon>
    </lineage>
</organism>
<dbReference type="Proteomes" id="UP000008841">
    <property type="component" value="Chromosome"/>
</dbReference>
<evidence type="ECO:0000313" key="2">
    <source>
        <dbReference type="Proteomes" id="UP000008841"/>
    </source>
</evidence>
<dbReference type="EMBL" id="CP001097">
    <property type="protein sequence ID" value="ACD91411.1"/>
    <property type="molecule type" value="Genomic_DNA"/>
</dbReference>
<dbReference type="RefSeq" id="WP_012467276.1">
    <property type="nucleotide sequence ID" value="NC_010803.1"/>
</dbReference>